<dbReference type="STRING" id="474950.SAMN05421771_0058"/>
<reference evidence="2 3" key="1">
    <citation type="submission" date="2016-10" db="EMBL/GenBank/DDBJ databases">
        <authorList>
            <person name="de Groot N.N."/>
        </authorList>
    </citation>
    <scope>NUCLEOTIDE SEQUENCE [LARGE SCALE GENOMIC DNA]</scope>
    <source>
        <strain evidence="2 3">DSM 21001</strain>
    </source>
</reference>
<feature type="compositionally biased region" description="Polar residues" evidence="1">
    <location>
        <begin position="28"/>
        <end position="44"/>
    </location>
</feature>
<protein>
    <submittedName>
        <fullName evidence="2">Uncharacterized protein</fullName>
    </submittedName>
</protein>
<feature type="compositionally biased region" description="Basic and acidic residues" evidence="1">
    <location>
        <begin position="179"/>
        <end position="189"/>
    </location>
</feature>
<evidence type="ECO:0000256" key="1">
    <source>
        <dbReference type="SAM" id="MobiDB-lite"/>
    </source>
</evidence>
<feature type="compositionally biased region" description="Basic and acidic residues" evidence="1">
    <location>
        <begin position="55"/>
        <end position="73"/>
    </location>
</feature>
<organism evidence="2 3">
    <name type="scientific">Granulicella pectinivorans</name>
    <dbReference type="NCBI Taxonomy" id="474950"/>
    <lineage>
        <taxon>Bacteria</taxon>
        <taxon>Pseudomonadati</taxon>
        <taxon>Acidobacteriota</taxon>
        <taxon>Terriglobia</taxon>
        <taxon>Terriglobales</taxon>
        <taxon>Acidobacteriaceae</taxon>
        <taxon>Granulicella</taxon>
    </lineage>
</organism>
<sequence length="189" mass="21399">MHSAPENPRSTAGKIQPARSPGYRLSKPLTSPTANQRGPQQTQGLEPPICTAPPKTREAQQGRYNRQDHRATDCRNLSPRQRRTEEDPNRRRGLNPRYTQRSRKPEKHSRGDTTGRITGLQIVETLTSPPASRRGPQRRRGLNPRYAQHSRKPEKHSRGDTTGKTPGYRLSKLSPRHRRAEEDPKDAGA</sequence>
<evidence type="ECO:0000313" key="2">
    <source>
        <dbReference type="EMBL" id="SFR96896.1"/>
    </source>
</evidence>
<keyword evidence="3" id="KW-1185">Reference proteome</keyword>
<evidence type="ECO:0000313" key="3">
    <source>
        <dbReference type="Proteomes" id="UP000199024"/>
    </source>
</evidence>
<dbReference type="Proteomes" id="UP000199024">
    <property type="component" value="Unassembled WGS sequence"/>
</dbReference>
<accession>A0A1I6L088</accession>
<name>A0A1I6L088_9BACT</name>
<feature type="region of interest" description="Disordered" evidence="1">
    <location>
        <begin position="1"/>
        <end position="189"/>
    </location>
</feature>
<dbReference type="AlphaFoldDB" id="A0A1I6L088"/>
<gene>
    <name evidence="2" type="ORF">SAMN05421771_0058</name>
</gene>
<proteinExistence type="predicted"/>
<feature type="compositionally biased region" description="Basic residues" evidence="1">
    <location>
        <begin position="135"/>
        <end position="155"/>
    </location>
</feature>
<dbReference type="EMBL" id="FOZL01000001">
    <property type="protein sequence ID" value="SFR96896.1"/>
    <property type="molecule type" value="Genomic_DNA"/>
</dbReference>